<keyword evidence="3" id="KW-1185">Reference proteome</keyword>
<sequence>MAKNSLTTTTTKPNRRRTWRDRPIPSFFDRHKSFLKVHREEEPIKEERLSSLSSPSSSSEFFEVFKESINYNQNDLNPFGIDQVSQLVLNSNDQERTSPLIFESSFSSAKSYKIPKPSDPEKLCHMLKKTSSDSESSRVRPENLASILRQKSTKALNLVNVCSATTSKNERLLKYHDSPTPPYITRNSVISTSSDISSHQFSTLNRSDLSVYDLISSSKDQSNTNTSSSHSYEFMNHQFQPDQDLNLISRNHQVSSSFVSGTGTGSGSNLYPLSNSKINKNVQELDSFKNFKYISINPSSSELFKDHHHHHHNNTNNNEYDDENEIQQIELIHDIMSMLGNF</sequence>
<accession>A0A9P6NLQ4</accession>
<evidence type="ECO:0000256" key="1">
    <source>
        <dbReference type="SAM" id="MobiDB-lite"/>
    </source>
</evidence>
<reference evidence="2" key="1">
    <citation type="submission" date="2013-11" db="EMBL/GenBank/DDBJ databases">
        <title>Genome sequence of the fusiform rust pathogen reveals effectors for host alternation and coevolution with pine.</title>
        <authorList>
            <consortium name="DOE Joint Genome Institute"/>
            <person name="Smith K."/>
            <person name="Pendleton A."/>
            <person name="Kubisiak T."/>
            <person name="Anderson C."/>
            <person name="Salamov A."/>
            <person name="Aerts A."/>
            <person name="Riley R."/>
            <person name="Clum A."/>
            <person name="Lindquist E."/>
            <person name="Ence D."/>
            <person name="Campbell M."/>
            <person name="Kronenberg Z."/>
            <person name="Feau N."/>
            <person name="Dhillon B."/>
            <person name="Hamelin R."/>
            <person name="Burleigh J."/>
            <person name="Smith J."/>
            <person name="Yandell M."/>
            <person name="Nelson C."/>
            <person name="Grigoriev I."/>
            <person name="Davis J."/>
        </authorList>
    </citation>
    <scope>NUCLEOTIDE SEQUENCE</scope>
    <source>
        <strain evidence="2">G11</strain>
    </source>
</reference>
<organism evidence="2 3">
    <name type="scientific">Cronartium quercuum f. sp. fusiforme G11</name>
    <dbReference type="NCBI Taxonomy" id="708437"/>
    <lineage>
        <taxon>Eukaryota</taxon>
        <taxon>Fungi</taxon>
        <taxon>Dikarya</taxon>
        <taxon>Basidiomycota</taxon>
        <taxon>Pucciniomycotina</taxon>
        <taxon>Pucciniomycetes</taxon>
        <taxon>Pucciniales</taxon>
        <taxon>Coleosporiaceae</taxon>
        <taxon>Cronartium</taxon>
    </lineage>
</organism>
<dbReference type="Proteomes" id="UP000886653">
    <property type="component" value="Unassembled WGS sequence"/>
</dbReference>
<comment type="caution">
    <text evidence="2">The sequence shown here is derived from an EMBL/GenBank/DDBJ whole genome shotgun (WGS) entry which is preliminary data.</text>
</comment>
<dbReference type="AlphaFoldDB" id="A0A9P6NLQ4"/>
<evidence type="ECO:0000313" key="2">
    <source>
        <dbReference type="EMBL" id="KAG0149396.1"/>
    </source>
</evidence>
<protein>
    <submittedName>
        <fullName evidence="2">Uncharacterized protein</fullName>
    </submittedName>
</protein>
<proteinExistence type="predicted"/>
<feature type="region of interest" description="Disordered" evidence="1">
    <location>
        <begin position="1"/>
        <end position="22"/>
    </location>
</feature>
<evidence type="ECO:0000313" key="3">
    <source>
        <dbReference type="Proteomes" id="UP000886653"/>
    </source>
</evidence>
<name>A0A9P6NLQ4_9BASI</name>
<dbReference type="EMBL" id="MU167228">
    <property type="protein sequence ID" value="KAG0149396.1"/>
    <property type="molecule type" value="Genomic_DNA"/>
</dbReference>
<gene>
    <name evidence="2" type="ORF">CROQUDRAFT_89214</name>
</gene>